<dbReference type="EMBL" id="BARU01046452">
    <property type="protein sequence ID" value="GAI01860.1"/>
    <property type="molecule type" value="Genomic_DNA"/>
</dbReference>
<feature type="non-terminal residue" evidence="1">
    <location>
        <position position="128"/>
    </location>
</feature>
<accession>X1LHK9</accession>
<comment type="caution">
    <text evidence="1">The sequence shown here is derived from an EMBL/GenBank/DDBJ whole genome shotgun (WGS) entry which is preliminary data.</text>
</comment>
<sequence>RFSWLDTGATHYNWLRQGRKIKIYMGIRYSDANYYWKWITGRIDIPKCTEEGGIEICTLTGRCLMRMLIENRMKQVYWGAQKFFSTHDSQDEYSMLNLDCTGVYRAFLDSKDDSQDPYNGTNLKEIRL</sequence>
<evidence type="ECO:0000313" key="1">
    <source>
        <dbReference type="EMBL" id="GAI01860.1"/>
    </source>
</evidence>
<dbReference type="AlphaFoldDB" id="X1LHK9"/>
<reference evidence="1" key="1">
    <citation type="journal article" date="2014" name="Front. Microbiol.">
        <title>High frequency of phylogenetically diverse reductive dehalogenase-homologous genes in deep subseafloor sedimentary metagenomes.</title>
        <authorList>
            <person name="Kawai M."/>
            <person name="Futagami T."/>
            <person name="Toyoda A."/>
            <person name="Takaki Y."/>
            <person name="Nishi S."/>
            <person name="Hori S."/>
            <person name="Arai W."/>
            <person name="Tsubouchi T."/>
            <person name="Morono Y."/>
            <person name="Uchiyama I."/>
            <person name="Ito T."/>
            <person name="Fujiyama A."/>
            <person name="Inagaki F."/>
            <person name="Takami H."/>
        </authorList>
    </citation>
    <scope>NUCLEOTIDE SEQUENCE</scope>
    <source>
        <strain evidence="1">Expedition CK06-06</strain>
    </source>
</reference>
<name>X1LHK9_9ZZZZ</name>
<gene>
    <name evidence="1" type="ORF">S03H2_70065</name>
</gene>
<organism evidence="1">
    <name type="scientific">marine sediment metagenome</name>
    <dbReference type="NCBI Taxonomy" id="412755"/>
    <lineage>
        <taxon>unclassified sequences</taxon>
        <taxon>metagenomes</taxon>
        <taxon>ecological metagenomes</taxon>
    </lineage>
</organism>
<feature type="non-terminal residue" evidence="1">
    <location>
        <position position="1"/>
    </location>
</feature>
<protein>
    <submittedName>
        <fullName evidence="1">Uncharacterized protein</fullName>
    </submittedName>
</protein>
<proteinExistence type="predicted"/>